<dbReference type="PANTHER" id="PTHR10900">
    <property type="entry name" value="PERIOSTIN-RELATED"/>
    <property type="match status" value="1"/>
</dbReference>
<feature type="signal peptide" evidence="1">
    <location>
        <begin position="1"/>
        <end position="21"/>
    </location>
</feature>
<dbReference type="PROSITE" id="PS50213">
    <property type="entry name" value="FAS1"/>
    <property type="match status" value="1"/>
</dbReference>
<dbReference type="Pfam" id="PF02469">
    <property type="entry name" value="Fasciclin"/>
    <property type="match status" value="1"/>
</dbReference>
<dbReference type="PROSITE" id="PS51257">
    <property type="entry name" value="PROKAR_LIPOPROTEIN"/>
    <property type="match status" value="1"/>
</dbReference>
<evidence type="ECO:0000256" key="1">
    <source>
        <dbReference type="SAM" id="SignalP"/>
    </source>
</evidence>
<evidence type="ECO:0000313" key="3">
    <source>
        <dbReference type="EMBL" id="GIF75965.1"/>
    </source>
</evidence>
<dbReference type="RefSeq" id="WP_203716804.1">
    <property type="nucleotide sequence ID" value="NZ_BONE01000051.1"/>
</dbReference>
<feature type="domain" description="FAS1" evidence="2">
    <location>
        <begin position="73"/>
        <end position="203"/>
    </location>
</feature>
<dbReference type="SMART" id="SM00554">
    <property type="entry name" value="FAS1"/>
    <property type="match status" value="1"/>
</dbReference>
<keyword evidence="3" id="KW-0449">Lipoprotein</keyword>
<evidence type="ECO:0000313" key="4">
    <source>
        <dbReference type="Proteomes" id="UP000604117"/>
    </source>
</evidence>
<protein>
    <submittedName>
        <fullName evidence="3">Lipoprotein</fullName>
    </submittedName>
</protein>
<proteinExistence type="predicted"/>
<dbReference type="Proteomes" id="UP000604117">
    <property type="component" value="Unassembled WGS sequence"/>
</dbReference>
<accession>A0ABQ4CXG8</accession>
<keyword evidence="4" id="KW-1185">Reference proteome</keyword>
<organism evidence="3 4">
    <name type="scientific">Asanoa siamensis</name>
    <dbReference type="NCBI Taxonomy" id="926357"/>
    <lineage>
        <taxon>Bacteria</taxon>
        <taxon>Bacillati</taxon>
        <taxon>Actinomycetota</taxon>
        <taxon>Actinomycetes</taxon>
        <taxon>Micromonosporales</taxon>
        <taxon>Micromonosporaceae</taxon>
        <taxon>Asanoa</taxon>
    </lineage>
</organism>
<dbReference type="Gene3D" id="2.30.180.10">
    <property type="entry name" value="FAS1 domain"/>
    <property type="match status" value="1"/>
</dbReference>
<dbReference type="EMBL" id="BONE01000051">
    <property type="protein sequence ID" value="GIF75965.1"/>
    <property type="molecule type" value="Genomic_DNA"/>
</dbReference>
<comment type="caution">
    <text evidence="3">The sequence shown here is derived from an EMBL/GenBank/DDBJ whole genome shotgun (WGS) entry which is preliminary data.</text>
</comment>
<dbReference type="InterPro" id="IPR000782">
    <property type="entry name" value="FAS1_domain"/>
</dbReference>
<dbReference type="InterPro" id="IPR050904">
    <property type="entry name" value="Adhesion/Biosynth-related"/>
</dbReference>
<keyword evidence="1" id="KW-0732">Signal</keyword>
<feature type="chain" id="PRO_5047126090" evidence="1">
    <location>
        <begin position="22"/>
        <end position="207"/>
    </location>
</feature>
<sequence>MRLPKFVAVAAVAVFAFSVAACGSGDDAQTASPPAPSAAMSSAPAMADGEFGAGCAAVPTDPNNAGSFEAMAQVPVATAASGNPVLSTLVSAVKQAGLVDSLNGAADVTVFAPTNDAFAKIPKADLDALLADKEKLTQILTYHVVAGGQLAPEKLSGMHATLEGQQVDVKGSDTDFTVNGMSKVVCGNVKTANATVYIVDSVLMPPA</sequence>
<name>A0ABQ4CXG8_9ACTN</name>
<gene>
    <name evidence="3" type="ORF">Asi02nite_54830</name>
</gene>
<reference evidence="3 4" key="1">
    <citation type="submission" date="2021-01" db="EMBL/GenBank/DDBJ databases">
        <title>Whole genome shotgun sequence of Asanoa siamensis NBRC 107932.</title>
        <authorList>
            <person name="Komaki H."/>
            <person name="Tamura T."/>
        </authorList>
    </citation>
    <scope>NUCLEOTIDE SEQUENCE [LARGE SCALE GENOMIC DNA]</scope>
    <source>
        <strain evidence="3 4">NBRC 107932</strain>
    </source>
</reference>
<dbReference type="InterPro" id="IPR036378">
    <property type="entry name" value="FAS1_dom_sf"/>
</dbReference>
<dbReference type="PANTHER" id="PTHR10900:SF77">
    <property type="entry name" value="FI19380P1"/>
    <property type="match status" value="1"/>
</dbReference>
<dbReference type="SUPFAM" id="SSF82153">
    <property type="entry name" value="FAS1 domain"/>
    <property type="match status" value="1"/>
</dbReference>
<evidence type="ECO:0000259" key="2">
    <source>
        <dbReference type="PROSITE" id="PS50213"/>
    </source>
</evidence>